<evidence type="ECO:0000313" key="3">
    <source>
        <dbReference type="EMBL" id="WWC59897.1"/>
    </source>
</evidence>
<feature type="region of interest" description="Disordered" evidence="1">
    <location>
        <begin position="1"/>
        <end position="81"/>
    </location>
</feature>
<dbReference type="EMBL" id="CP144532">
    <property type="protein sequence ID" value="WWC59897.1"/>
    <property type="molecule type" value="Genomic_DNA"/>
</dbReference>
<evidence type="ECO:0000256" key="1">
    <source>
        <dbReference type="SAM" id="MobiDB-lite"/>
    </source>
</evidence>
<dbReference type="VEuPathDB" id="FungiDB:I303_02474"/>
<sequence length="399" mass="43972">MAKEPPNSSQKRAAPISASAFAFSLSTPRNKKPKVSTNGTTPLSSLRSSAQTPNHDVKEEPATPLSHPRLPREQSQTPLRTLNQDEDHHQFTNMVETPRKVPILKPLNAFSTPFTPKQKLGDLDPRLTSSKTLRRLNERVRDVTPLKDKTKELELDSKPKFALHETLLSDQTKGDLMLHTKKALLEEDEGLGVSPRGKRIAKWSGRGATPPSVHLANLLSSSNASTHLFYTSMQHLLYPSQRAGAAMLKNRISTGETSANSVSPLQHIENSATIQMKIIEPVQGATHNSIIFRCEPINSGDQGKAGTVPVVFQPLPSECPKLGIDPKLLAMKMRDDARKEWRLGVWAWTEVEIPMGPEERWGDGTMVTGTGTEGIIGDAKSMKALIVTRYLIVERPFVG</sequence>
<dbReference type="EMBL" id="KI894029">
    <property type="protein sequence ID" value="OBR86467.1"/>
    <property type="molecule type" value="Genomic_DNA"/>
</dbReference>
<feature type="compositionally biased region" description="Polar residues" evidence="1">
    <location>
        <begin position="35"/>
        <end position="54"/>
    </location>
</feature>
<accession>A0A1A6A8U2</accession>
<dbReference type="AlphaFoldDB" id="A0A1A6A8U2"/>
<feature type="compositionally biased region" description="Polar residues" evidence="1">
    <location>
        <begin position="1"/>
        <end position="11"/>
    </location>
</feature>
<dbReference type="OrthoDB" id="2572208at2759"/>
<gene>
    <name evidence="2" type="ORF">I303_02474</name>
    <name evidence="3" type="ORF">I303_102459</name>
</gene>
<reference evidence="3" key="3">
    <citation type="submission" date="2024-02" db="EMBL/GenBank/DDBJ databases">
        <title>Comparative genomics of Cryptococcus and Kwoniella reveals pathogenesis evolution and contrasting modes of karyotype evolution via chromosome fusion or intercentromeric recombination.</title>
        <authorList>
            <person name="Coelho M.A."/>
            <person name="David-Palma M."/>
            <person name="Shea T."/>
            <person name="Bowers K."/>
            <person name="McGinley-Smith S."/>
            <person name="Mohammad A.W."/>
            <person name="Gnirke A."/>
            <person name="Yurkov A.M."/>
            <person name="Nowrousian M."/>
            <person name="Sun S."/>
            <person name="Cuomo C.A."/>
            <person name="Heitman J."/>
        </authorList>
    </citation>
    <scope>NUCLEOTIDE SEQUENCE</scope>
    <source>
        <strain evidence="3">CBS 10117</strain>
    </source>
</reference>
<dbReference type="RefSeq" id="XP_018264309.1">
    <property type="nucleotide sequence ID" value="XM_018405815.1"/>
</dbReference>
<organism evidence="2">
    <name type="scientific">Kwoniella dejecticola CBS 10117</name>
    <dbReference type="NCBI Taxonomy" id="1296121"/>
    <lineage>
        <taxon>Eukaryota</taxon>
        <taxon>Fungi</taxon>
        <taxon>Dikarya</taxon>
        <taxon>Basidiomycota</taxon>
        <taxon>Agaricomycotina</taxon>
        <taxon>Tremellomycetes</taxon>
        <taxon>Tremellales</taxon>
        <taxon>Cryptococcaceae</taxon>
        <taxon>Kwoniella</taxon>
    </lineage>
</organism>
<dbReference type="KEGG" id="kdj:28966173"/>
<name>A0A1A6A8U2_9TREE</name>
<keyword evidence="4" id="KW-1185">Reference proteome</keyword>
<reference evidence="3" key="2">
    <citation type="submission" date="2013-07" db="EMBL/GenBank/DDBJ databases">
        <authorList>
            <consortium name="The Broad Institute Genome Sequencing Platform"/>
            <person name="Cuomo C."/>
            <person name="Litvintseva A."/>
            <person name="Chen Y."/>
            <person name="Heitman J."/>
            <person name="Sun S."/>
            <person name="Springer D."/>
            <person name="Dromer F."/>
            <person name="Young S.K."/>
            <person name="Zeng Q."/>
            <person name="Gargeya S."/>
            <person name="Fitzgerald M."/>
            <person name="Abouelleil A."/>
            <person name="Alvarado L."/>
            <person name="Berlin A.M."/>
            <person name="Chapman S.B."/>
            <person name="Dewar J."/>
            <person name="Goldberg J."/>
            <person name="Griggs A."/>
            <person name="Gujja S."/>
            <person name="Hansen M."/>
            <person name="Howarth C."/>
            <person name="Imamovic A."/>
            <person name="Larimer J."/>
            <person name="McCowan C."/>
            <person name="Murphy C."/>
            <person name="Pearson M."/>
            <person name="Priest M."/>
            <person name="Roberts A."/>
            <person name="Saif S."/>
            <person name="Shea T."/>
            <person name="Sykes S."/>
            <person name="Wortman J."/>
            <person name="Nusbaum C."/>
            <person name="Birren B."/>
        </authorList>
    </citation>
    <scope>NUCLEOTIDE SEQUENCE</scope>
    <source>
        <strain evidence="3">CBS 10117</strain>
    </source>
</reference>
<dbReference type="Proteomes" id="UP000078595">
    <property type="component" value="Chromosome 3"/>
</dbReference>
<evidence type="ECO:0000313" key="2">
    <source>
        <dbReference type="EMBL" id="OBR86467.1"/>
    </source>
</evidence>
<dbReference type="STRING" id="1296121.A0A1A6A8U2"/>
<dbReference type="GeneID" id="28966173"/>
<proteinExistence type="predicted"/>
<protein>
    <submittedName>
        <fullName evidence="2">Uncharacterized protein</fullName>
    </submittedName>
</protein>
<reference evidence="2" key="1">
    <citation type="submission" date="2013-07" db="EMBL/GenBank/DDBJ databases">
        <title>The Genome Sequence of Cryptococcus dejecticola CBS10117.</title>
        <authorList>
            <consortium name="The Broad Institute Genome Sequencing Platform"/>
            <person name="Cuomo C."/>
            <person name="Litvintseva A."/>
            <person name="Chen Y."/>
            <person name="Heitman J."/>
            <person name="Sun S."/>
            <person name="Springer D."/>
            <person name="Dromer F."/>
            <person name="Young S.K."/>
            <person name="Zeng Q."/>
            <person name="Gargeya S."/>
            <person name="Fitzgerald M."/>
            <person name="Abouelleil A."/>
            <person name="Alvarado L."/>
            <person name="Berlin A.M."/>
            <person name="Chapman S.B."/>
            <person name="Dewar J."/>
            <person name="Goldberg J."/>
            <person name="Griggs A."/>
            <person name="Gujja S."/>
            <person name="Hansen M."/>
            <person name="Howarth C."/>
            <person name="Imamovic A."/>
            <person name="Larimer J."/>
            <person name="McCowan C."/>
            <person name="Murphy C."/>
            <person name="Pearson M."/>
            <person name="Priest M."/>
            <person name="Roberts A."/>
            <person name="Saif S."/>
            <person name="Shea T."/>
            <person name="Sykes S."/>
            <person name="Wortman J."/>
            <person name="Nusbaum C."/>
            <person name="Birren B."/>
        </authorList>
    </citation>
    <scope>NUCLEOTIDE SEQUENCE [LARGE SCALE GENOMIC DNA]</scope>
    <source>
        <strain evidence="2">CBS 10117</strain>
    </source>
</reference>
<feature type="compositionally biased region" description="Low complexity" evidence="1">
    <location>
        <begin position="13"/>
        <end position="26"/>
    </location>
</feature>
<evidence type="ECO:0000313" key="4">
    <source>
        <dbReference type="Proteomes" id="UP000078595"/>
    </source>
</evidence>